<evidence type="ECO:0000259" key="1">
    <source>
        <dbReference type="Pfam" id="PF00535"/>
    </source>
</evidence>
<dbReference type="CDD" id="cd00761">
    <property type="entry name" value="Glyco_tranf_GTA_type"/>
    <property type="match status" value="1"/>
</dbReference>
<keyword evidence="2" id="KW-0808">Transferase</keyword>
<dbReference type="InterPro" id="IPR001173">
    <property type="entry name" value="Glyco_trans_2-like"/>
</dbReference>
<dbReference type="EMBL" id="AB812020">
    <property type="protein sequence ID" value="BAQ01023.1"/>
    <property type="molecule type" value="Genomic_DNA"/>
</dbReference>
<dbReference type="SUPFAM" id="SSF53448">
    <property type="entry name" value="Nucleotide-diphospho-sugar transferases"/>
    <property type="match status" value="1"/>
</dbReference>
<feature type="domain" description="Glycosyltransferase 2-like" evidence="1">
    <location>
        <begin position="6"/>
        <end position="100"/>
    </location>
</feature>
<reference evidence="2" key="1">
    <citation type="journal article" date="2014" name="DNA Res.">
        <title>A complete view of the genetic diversity of the Escherichia coli O-antigen biosynthesis gene cluster.</title>
        <authorList>
            <person name="Iguchi A."/>
            <person name="Iyoda S."/>
            <person name="Kikuchi T."/>
            <person name="Ogura Y."/>
            <person name="Katsura K."/>
            <person name="Ohnishi M."/>
            <person name="Hayashi T."/>
            <person name="Thomson N.R."/>
        </authorList>
    </citation>
    <scope>NUCLEOTIDE SEQUENCE</scope>
    <source>
        <strain evidence="2">U19-41</strain>
    </source>
</reference>
<dbReference type="BioCyc" id="MetaCyc:MONOMER-21623"/>
<dbReference type="AlphaFoldDB" id="A0A0A8J4Y6"/>
<dbReference type="RefSeq" id="WP_052897171.1">
    <property type="nucleotide sequence ID" value="NZ_CYDW01000016.1"/>
</dbReference>
<dbReference type="GO" id="GO:0016740">
    <property type="term" value="F:transferase activity"/>
    <property type="evidence" value="ECO:0007669"/>
    <property type="project" value="UniProtKB-KW"/>
</dbReference>
<proteinExistence type="predicted"/>
<evidence type="ECO:0000313" key="2">
    <source>
        <dbReference type="EMBL" id="BAQ01023.1"/>
    </source>
</evidence>
<dbReference type="InterPro" id="IPR029044">
    <property type="entry name" value="Nucleotide-diphossugar_trans"/>
</dbReference>
<name>A0A0A8J4Y6_ECOLX</name>
<dbReference type="Pfam" id="PF00535">
    <property type="entry name" value="Glycos_transf_2"/>
    <property type="match status" value="1"/>
</dbReference>
<dbReference type="Gene3D" id="3.90.550.10">
    <property type="entry name" value="Spore Coat Polysaccharide Biosynthesis Protein SpsA, Chain A"/>
    <property type="match status" value="1"/>
</dbReference>
<protein>
    <submittedName>
        <fullName evidence="2">Putative glycosyltransferase</fullName>
    </submittedName>
</protein>
<organism evidence="2">
    <name type="scientific">Escherichia coli</name>
    <dbReference type="NCBI Taxonomy" id="562"/>
    <lineage>
        <taxon>Bacteria</taxon>
        <taxon>Pseudomonadati</taxon>
        <taxon>Pseudomonadota</taxon>
        <taxon>Gammaproteobacteria</taxon>
        <taxon>Enterobacterales</taxon>
        <taxon>Enterobacteriaceae</taxon>
        <taxon>Escherichia</taxon>
    </lineage>
</organism>
<accession>A0A0A8J4Y6</accession>
<sequence length="288" mass="34219">MNPIPIFIMTRNDGVYLQDCLNSILKNTVYPFNLYVIDNNSSDKLHLKILEEYKTRQNVNVIRNKSNLWVLGLNKHLEKVKKESDSSYFVLTDGDIIFPEPGINGCWLTQLVIYMDTYKCIGKIGMSLNWDSIRDDPFYEEIYEQEKKLYNNNKKIENLYISPVDTTAAIYRWDWSIEGYKFYPDHIRYLRPELYSCRTPKEFNAKHLGWLVYKNNNGQAIKKLDEKIKCFTLVGADIKKTQLKKASLKVRMFNSLCGKPIKYFWSMRRILYTIFYTLKKGIWLYDNH</sequence>